<organism evidence="1">
    <name type="scientific">human gut metagenome</name>
    <dbReference type="NCBI Taxonomy" id="408170"/>
    <lineage>
        <taxon>unclassified sequences</taxon>
        <taxon>metagenomes</taxon>
        <taxon>organismal metagenomes</taxon>
    </lineage>
</organism>
<feature type="non-terminal residue" evidence="1">
    <location>
        <position position="56"/>
    </location>
</feature>
<protein>
    <submittedName>
        <fullName evidence="1">Aminoacyl-histidine dipeptidase</fullName>
    </submittedName>
</protein>
<evidence type="ECO:0000313" key="1">
    <source>
        <dbReference type="EMBL" id="EKC75816.1"/>
    </source>
</evidence>
<name>K1UVY5_9ZZZZ</name>
<sequence>MDKNLTALKPALVWKHFAEIAKIPRPSSHEEKIRAYVIGVAKSLGLECKEDAAQQC</sequence>
<reference evidence="1" key="1">
    <citation type="journal article" date="2013" name="Environ. Microbiol.">
        <title>Microbiota from the distal guts of lean and obese adolescents exhibit partial functional redundancy besides clear differences in community structure.</title>
        <authorList>
            <person name="Ferrer M."/>
            <person name="Ruiz A."/>
            <person name="Lanza F."/>
            <person name="Haange S.B."/>
            <person name="Oberbach A."/>
            <person name="Till H."/>
            <person name="Bargiela R."/>
            <person name="Campoy C."/>
            <person name="Segura M.T."/>
            <person name="Richter M."/>
            <person name="von Bergen M."/>
            <person name="Seifert J."/>
            <person name="Suarez A."/>
        </authorList>
    </citation>
    <scope>NUCLEOTIDE SEQUENCE</scope>
</reference>
<gene>
    <name evidence="1" type="ORF">OBE_01172</name>
</gene>
<dbReference type="SUPFAM" id="SSF53187">
    <property type="entry name" value="Zn-dependent exopeptidases"/>
    <property type="match status" value="1"/>
</dbReference>
<dbReference type="EMBL" id="AJWZ01000768">
    <property type="protein sequence ID" value="EKC75816.1"/>
    <property type="molecule type" value="Genomic_DNA"/>
</dbReference>
<dbReference type="Gene3D" id="3.40.630.10">
    <property type="entry name" value="Zn peptidases"/>
    <property type="match status" value="1"/>
</dbReference>
<proteinExistence type="predicted"/>
<comment type="caution">
    <text evidence="1">The sequence shown here is derived from an EMBL/GenBank/DDBJ whole genome shotgun (WGS) entry which is preliminary data.</text>
</comment>
<accession>K1UVY5</accession>
<dbReference type="AlphaFoldDB" id="K1UVY5"/>